<dbReference type="PANTHER" id="PTHR42852">
    <property type="entry name" value="THIOL:DISULFIDE INTERCHANGE PROTEIN DSBE"/>
    <property type="match status" value="1"/>
</dbReference>
<keyword evidence="7" id="KW-1185">Reference proteome</keyword>
<dbReference type="HOGENOM" id="CLU_042529_1_1_10"/>
<dbReference type="PANTHER" id="PTHR42852:SF6">
    <property type="entry name" value="THIOL:DISULFIDE INTERCHANGE PROTEIN DSBE"/>
    <property type="match status" value="1"/>
</dbReference>
<name>F3QYE5_9BACT</name>
<dbReference type="InterPro" id="IPR013766">
    <property type="entry name" value="Thioredoxin_domain"/>
</dbReference>
<dbReference type="Gene3D" id="3.40.30.10">
    <property type="entry name" value="Glutaredoxin"/>
    <property type="match status" value="1"/>
</dbReference>
<organism evidence="6 7">
    <name type="scientific">Paraprevotella xylaniphila YIT 11841</name>
    <dbReference type="NCBI Taxonomy" id="762982"/>
    <lineage>
        <taxon>Bacteria</taxon>
        <taxon>Pseudomonadati</taxon>
        <taxon>Bacteroidota</taxon>
        <taxon>Bacteroidia</taxon>
        <taxon>Bacteroidales</taxon>
        <taxon>Prevotellaceae</taxon>
        <taxon>Paraprevotella</taxon>
    </lineage>
</organism>
<dbReference type="Proteomes" id="UP000005546">
    <property type="component" value="Unassembled WGS sequence"/>
</dbReference>
<comment type="subcellular location">
    <subcellularLocation>
        <location evidence="1">Cell envelope</location>
    </subcellularLocation>
</comment>
<dbReference type="eggNOG" id="COG0526">
    <property type="taxonomic scope" value="Bacteria"/>
</dbReference>
<dbReference type="PROSITE" id="PS51352">
    <property type="entry name" value="THIOREDOXIN_2"/>
    <property type="match status" value="1"/>
</dbReference>
<dbReference type="STRING" id="762982.HMPREF9442_03239"/>
<dbReference type="InterPro" id="IPR050553">
    <property type="entry name" value="Thioredoxin_ResA/DsbE_sf"/>
</dbReference>
<evidence type="ECO:0000256" key="1">
    <source>
        <dbReference type="ARBA" id="ARBA00004196"/>
    </source>
</evidence>
<evidence type="ECO:0000313" key="7">
    <source>
        <dbReference type="Proteomes" id="UP000005546"/>
    </source>
</evidence>
<dbReference type="Pfam" id="PF08534">
    <property type="entry name" value="Redoxin"/>
    <property type="match status" value="1"/>
</dbReference>
<gene>
    <name evidence="6" type="ORF">HMPREF9442_03239</name>
</gene>
<proteinExistence type="predicted"/>
<dbReference type="InterPro" id="IPR013740">
    <property type="entry name" value="Redoxin"/>
</dbReference>
<evidence type="ECO:0000313" key="6">
    <source>
        <dbReference type="EMBL" id="EGG50492.1"/>
    </source>
</evidence>
<feature type="domain" description="Thioredoxin" evidence="5">
    <location>
        <begin position="321"/>
        <end position="460"/>
    </location>
</feature>
<dbReference type="InterPro" id="IPR036249">
    <property type="entry name" value="Thioredoxin-like_sf"/>
</dbReference>
<keyword evidence="3" id="KW-1015">Disulfide bond</keyword>
<reference evidence="6 7" key="1">
    <citation type="submission" date="2011-02" db="EMBL/GenBank/DDBJ databases">
        <authorList>
            <person name="Weinstock G."/>
            <person name="Sodergren E."/>
            <person name="Clifton S."/>
            <person name="Fulton L."/>
            <person name="Fulton B."/>
            <person name="Courtney L."/>
            <person name="Fronick C."/>
            <person name="Harrison M."/>
            <person name="Strong C."/>
            <person name="Farmer C."/>
            <person name="Delahaunty K."/>
            <person name="Markovic C."/>
            <person name="Hall O."/>
            <person name="Minx P."/>
            <person name="Tomlinson C."/>
            <person name="Mitreva M."/>
            <person name="Hou S."/>
            <person name="Chen J."/>
            <person name="Wollam A."/>
            <person name="Pepin K.H."/>
            <person name="Johnson M."/>
            <person name="Bhonagiri V."/>
            <person name="Zhang X."/>
            <person name="Suruliraj S."/>
            <person name="Warren W."/>
            <person name="Chinwalla A."/>
            <person name="Mardis E.R."/>
            <person name="Wilson R.K."/>
        </authorList>
    </citation>
    <scope>NUCLEOTIDE SEQUENCE [LARGE SCALE GENOMIC DNA]</scope>
    <source>
        <strain evidence="6 7">YIT 11841</strain>
    </source>
</reference>
<comment type="caution">
    <text evidence="6">The sequence shown here is derived from an EMBL/GenBank/DDBJ whole genome shotgun (WGS) entry which is preliminary data.</text>
</comment>
<evidence type="ECO:0000259" key="5">
    <source>
        <dbReference type="PROSITE" id="PS51352"/>
    </source>
</evidence>
<sequence>MNEMMKNNMWFKTAFLTFVFCVLGFVQSRADIQLTVDVANKTASTVVVVYQTTIVEIPLDDNGHGSHTFQHIGAVHASLFYGMDSKNIFLEDGDRIHISFDGADFKGTVKFEADGGKEKIFKYLNQVTLLDVPQEKMALPFDEYAALVDKKEESMMRILKAWKLDEVSPRFVAVETGRIRYAYASSLMMYAVGHPFVAQDTTYRPDEAYYDTLKKYAVADENLVELKEYREYMKEIARMFGCKKEEAKTPYDRTICMMNYIADHIEDDKVKQTLLNVLAIEQVEQYGISNIDELLNLHGTYVTDPVLQTAFKEKYDAWDLARPGNPSPDFRAWDVDGKAYTVADFKGKYVYIDLWATWCGPCRREMPFLKQLEEEYKGRNITFLSLSTDARKADWLKMVKSQPMTGIQLHLGTGSRFQTAYKADGIPHFILLDPEGKIVNANMLRPSSPDIRSYLDRQPGL</sequence>
<keyword evidence="4" id="KW-0676">Redox-active center</keyword>
<evidence type="ECO:0000256" key="4">
    <source>
        <dbReference type="ARBA" id="ARBA00023284"/>
    </source>
</evidence>
<dbReference type="CDD" id="cd02966">
    <property type="entry name" value="TlpA_like_family"/>
    <property type="match status" value="1"/>
</dbReference>
<protein>
    <submittedName>
        <fullName evidence="6">Antioxidant, AhpC/TSA family</fullName>
    </submittedName>
</protein>
<dbReference type="OrthoDB" id="1094665at2"/>
<evidence type="ECO:0000256" key="3">
    <source>
        <dbReference type="ARBA" id="ARBA00023157"/>
    </source>
</evidence>
<accession>F3QYE5</accession>
<dbReference type="EMBL" id="AFBR01000093">
    <property type="protein sequence ID" value="EGG50492.1"/>
    <property type="molecule type" value="Genomic_DNA"/>
</dbReference>
<dbReference type="GO" id="GO:0016491">
    <property type="term" value="F:oxidoreductase activity"/>
    <property type="evidence" value="ECO:0007669"/>
    <property type="project" value="InterPro"/>
</dbReference>
<dbReference type="GO" id="GO:0017004">
    <property type="term" value="P:cytochrome complex assembly"/>
    <property type="evidence" value="ECO:0007669"/>
    <property type="project" value="UniProtKB-KW"/>
</dbReference>
<evidence type="ECO:0000256" key="2">
    <source>
        <dbReference type="ARBA" id="ARBA00022748"/>
    </source>
</evidence>
<keyword evidence="2" id="KW-0201">Cytochrome c-type biogenesis</keyword>
<dbReference type="GO" id="GO:0030313">
    <property type="term" value="C:cell envelope"/>
    <property type="evidence" value="ECO:0007669"/>
    <property type="project" value="UniProtKB-SubCell"/>
</dbReference>
<dbReference type="SUPFAM" id="SSF52833">
    <property type="entry name" value="Thioredoxin-like"/>
    <property type="match status" value="1"/>
</dbReference>
<dbReference type="AlphaFoldDB" id="F3QYE5"/>